<dbReference type="AlphaFoldDB" id="A0A915DRU2"/>
<keyword evidence="1" id="KW-1185">Reference proteome</keyword>
<accession>A0A915DRU2</accession>
<sequence length="217" mass="25008">MHRSEVRETRLAQESGFAGLLVSIFDDNDNYENLASLQPVFEKIKFSNIKVGEQELEVEWFLTGDLKFIDTVYGHLAPQPLIHARSVNLQKQPSREQQTFSRTLFSLDQGQLRFRYNTQDAQTLTQKQQTNLHRECHSVTRSQLLQIPITNIISPSLHLIQGLCQAIIEAIEAAEPSMVNQLEAVFVELQVDKRVWHQRFTGLQLQVFLFPLNSLYS</sequence>
<organism evidence="1 2">
    <name type="scientific">Ditylenchus dipsaci</name>
    <dbReference type="NCBI Taxonomy" id="166011"/>
    <lineage>
        <taxon>Eukaryota</taxon>
        <taxon>Metazoa</taxon>
        <taxon>Ecdysozoa</taxon>
        <taxon>Nematoda</taxon>
        <taxon>Chromadorea</taxon>
        <taxon>Rhabditida</taxon>
        <taxon>Tylenchina</taxon>
        <taxon>Tylenchomorpha</taxon>
        <taxon>Sphaerularioidea</taxon>
        <taxon>Anguinidae</taxon>
        <taxon>Anguininae</taxon>
        <taxon>Ditylenchus</taxon>
    </lineage>
</organism>
<reference evidence="2" key="1">
    <citation type="submission" date="2022-11" db="UniProtKB">
        <authorList>
            <consortium name="WormBaseParasite"/>
        </authorList>
    </citation>
    <scope>IDENTIFICATION</scope>
</reference>
<dbReference type="Proteomes" id="UP000887574">
    <property type="component" value="Unplaced"/>
</dbReference>
<dbReference type="PANTHER" id="PTHR31424:SF5">
    <property type="entry name" value="APPLE DOMAIN-CONTAINING PROTEIN"/>
    <property type="match status" value="1"/>
</dbReference>
<protein>
    <submittedName>
        <fullName evidence="2">Uncharacterized protein</fullName>
    </submittedName>
</protein>
<proteinExistence type="predicted"/>
<name>A0A915DRU2_9BILA</name>
<evidence type="ECO:0000313" key="2">
    <source>
        <dbReference type="WBParaSite" id="jg22470"/>
    </source>
</evidence>
<evidence type="ECO:0000313" key="1">
    <source>
        <dbReference type="Proteomes" id="UP000887574"/>
    </source>
</evidence>
<dbReference type="PANTHER" id="PTHR31424">
    <property type="entry name" value="PROTEIN CBG23806"/>
    <property type="match status" value="1"/>
</dbReference>
<dbReference type="WBParaSite" id="jg22470">
    <property type="protein sequence ID" value="jg22470"/>
    <property type="gene ID" value="jg22470"/>
</dbReference>